<evidence type="ECO:0000313" key="2">
    <source>
        <dbReference type="EMBL" id="CAD7697090.1"/>
    </source>
</evidence>
<feature type="region of interest" description="Disordered" evidence="1">
    <location>
        <begin position="248"/>
        <end position="276"/>
    </location>
</feature>
<protein>
    <submittedName>
        <fullName evidence="2">Uncharacterized protein</fullName>
    </submittedName>
</protein>
<evidence type="ECO:0000256" key="1">
    <source>
        <dbReference type="SAM" id="MobiDB-lite"/>
    </source>
</evidence>
<dbReference type="AlphaFoldDB" id="A0A8S1IT21"/>
<feature type="region of interest" description="Disordered" evidence="1">
    <location>
        <begin position="194"/>
        <end position="219"/>
    </location>
</feature>
<keyword evidence="3" id="KW-1185">Reference proteome</keyword>
<gene>
    <name evidence="2" type="ORF">OSTQU699_LOCUS2451</name>
</gene>
<dbReference type="Proteomes" id="UP000708148">
    <property type="component" value="Unassembled WGS sequence"/>
</dbReference>
<sequence length="625" mass="68779">MFTTPSATRPLPKKVAHHRQSSSWCTALSECSFHSAEEGLELLDLDDRDEANVLDWRGHKQSRLHARSRSLESFPFSHEPRQGPLECIATGIPAAEGTPLPSNKSKDMPAVPPLRLQHMSSGKFKATISVEFSEEGPGGFKTSQNHLFVASQPLHFCTAGASQRNMAPATSFQSSKSTKKGTDSFQTVSNELFVSGQDTQPQRVGSGEPLRPFQGGKQVEVRSPVKRTATRFARFACMCATPVDDQGAYPENGIQGPDRDTASEGEMRTPVSGSSPGRLKSIWASFRWRNSGSRLVNRVSDGGDECPEGGSLGGYPLRAVQPTSQAKATVGVNEGFADLRMKSLCPSIPGTDNKKFTAHGPNTSWVDEQFFDCSDTWEVMLAPFESARGTNRSIDNQHARANSGTIVARDRGPPRPHRLKASVEDFEPIYPALSARGGTDDVNRNWVGNLSARKVRLPGLADVPRQDEMGEGVKKLEELIDRCTGIWQRIPEESDDPSPLCDVMELPWVFKRALGMATQTEVVVYEDRVFVKPKLFGIPIPTAATPWSREGVMVPRRDKRKGMSRISLVRTTFGFRQYNCWADPYAGMSIVEIGICDDGKLVMSTFVKRRTGPSCKIRTCMAKIQ</sequence>
<dbReference type="EMBL" id="CAJHUC010000601">
    <property type="protein sequence ID" value="CAD7697090.1"/>
    <property type="molecule type" value="Genomic_DNA"/>
</dbReference>
<proteinExistence type="predicted"/>
<accession>A0A8S1IT21</accession>
<feature type="compositionally biased region" description="Basic and acidic residues" evidence="1">
    <location>
        <begin position="257"/>
        <end position="267"/>
    </location>
</feature>
<organism evidence="2 3">
    <name type="scientific">Ostreobium quekettii</name>
    <dbReference type="NCBI Taxonomy" id="121088"/>
    <lineage>
        <taxon>Eukaryota</taxon>
        <taxon>Viridiplantae</taxon>
        <taxon>Chlorophyta</taxon>
        <taxon>core chlorophytes</taxon>
        <taxon>Ulvophyceae</taxon>
        <taxon>TCBD clade</taxon>
        <taxon>Bryopsidales</taxon>
        <taxon>Ostreobineae</taxon>
        <taxon>Ostreobiaceae</taxon>
        <taxon>Ostreobium</taxon>
    </lineage>
</organism>
<comment type="caution">
    <text evidence="2">The sequence shown here is derived from an EMBL/GenBank/DDBJ whole genome shotgun (WGS) entry which is preliminary data.</text>
</comment>
<feature type="compositionally biased region" description="Polar residues" evidence="1">
    <location>
        <begin position="194"/>
        <end position="203"/>
    </location>
</feature>
<evidence type="ECO:0000313" key="3">
    <source>
        <dbReference type="Proteomes" id="UP000708148"/>
    </source>
</evidence>
<dbReference type="OrthoDB" id="508046at2759"/>
<reference evidence="2" key="1">
    <citation type="submission" date="2020-12" db="EMBL/GenBank/DDBJ databases">
        <authorList>
            <person name="Iha C."/>
        </authorList>
    </citation>
    <scope>NUCLEOTIDE SEQUENCE</scope>
</reference>
<feature type="compositionally biased region" description="Polar residues" evidence="1">
    <location>
        <begin position="395"/>
        <end position="405"/>
    </location>
</feature>
<feature type="region of interest" description="Disordered" evidence="1">
    <location>
        <begin position="395"/>
        <end position="417"/>
    </location>
</feature>
<name>A0A8S1IT21_9CHLO</name>